<keyword evidence="3 7" id="KW-0812">Transmembrane</keyword>
<dbReference type="SUPFAM" id="SSF103481">
    <property type="entry name" value="Multidrug resistance efflux transporter EmrE"/>
    <property type="match status" value="2"/>
</dbReference>
<feature type="domain" description="EamA" evidence="8">
    <location>
        <begin position="67"/>
        <end position="199"/>
    </location>
</feature>
<feature type="region of interest" description="Disordered" evidence="6">
    <location>
        <begin position="16"/>
        <end position="60"/>
    </location>
</feature>
<feature type="transmembrane region" description="Helical" evidence="7">
    <location>
        <begin position="272"/>
        <end position="292"/>
    </location>
</feature>
<feature type="domain" description="EamA" evidence="8">
    <location>
        <begin position="212"/>
        <end position="346"/>
    </location>
</feature>
<dbReference type="PANTHER" id="PTHR32322:SF2">
    <property type="entry name" value="EAMA DOMAIN-CONTAINING PROTEIN"/>
    <property type="match status" value="1"/>
</dbReference>
<evidence type="ECO:0000256" key="5">
    <source>
        <dbReference type="ARBA" id="ARBA00023136"/>
    </source>
</evidence>
<evidence type="ECO:0000313" key="10">
    <source>
        <dbReference type="Proteomes" id="UP000319210"/>
    </source>
</evidence>
<evidence type="ECO:0000256" key="1">
    <source>
        <dbReference type="ARBA" id="ARBA00004141"/>
    </source>
</evidence>
<dbReference type="AlphaFoldDB" id="A0A4Y3R4S8"/>
<dbReference type="RefSeq" id="WP_230988904.1">
    <property type="nucleotide sequence ID" value="NZ_BJMM01000033.1"/>
</dbReference>
<gene>
    <name evidence="9" type="ORF">SCA03_51050</name>
</gene>
<reference evidence="9 10" key="1">
    <citation type="submission" date="2019-06" db="EMBL/GenBank/DDBJ databases">
        <title>Whole genome shotgun sequence of Streptomyces cacaoi subsp. cacaoi NBRC 12748.</title>
        <authorList>
            <person name="Hosoyama A."/>
            <person name="Uohara A."/>
            <person name="Ohji S."/>
            <person name="Ichikawa N."/>
        </authorList>
    </citation>
    <scope>NUCLEOTIDE SEQUENCE [LARGE SCALE GENOMIC DNA]</scope>
    <source>
        <strain evidence="9 10">NBRC 12748</strain>
    </source>
</reference>
<dbReference type="Proteomes" id="UP000319210">
    <property type="component" value="Unassembled WGS sequence"/>
</dbReference>
<dbReference type="Gene3D" id="1.10.3730.20">
    <property type="match status" value="1"/>
</dbReference>
<feature type="transmembrane region" description="Helical" evidence="7">
    <location>
        <begin position="156"/>
        <end position="176"/>
    </location>
</feature>
<dbReference type="InterPro" id="IPR050638">
    <property type="entry name" value="AA-Vitamin_Transporters"/>
</dbReference>
<keyword evidence="5 7" id="KW-0472">Membrane</keyword>
<feature type="transmembrane region" description="Helical" evidence="7">
    <location>
        <begin position="211"/>
        <end position="231"/>
    </location>
</feature>
<feature type="region of interest" description="Disordered" evidence="6">
    <location>
        <begin position="349"/>
        <end position="373"/>
    </location>
</feature>
<feature type="transmembrane region" description="Helical" evidence="7">
    <location>
        <begin position="95"/>
        <end position="115"/>
    </location>
</feature>
<evidence type="ECO:0000256" key="2">
    <source>
        <dbReference type="ARBA" id="ARBA00007362"/>
    </source>
</evidence>
<comment type="caution">
    <text evidence="9">The sequence shown here is derived from an EMBL/GenBank/DDBJ whole genome shotgun (WGS) entry which is preliminary data.</text>
</comment>
<comment type="similarity">
    <text evidence="2">Belongs to the EamA transporter family.</text>
</comment>
<dbReference type="InterPro" id="IPR037185">
    <property type="entry name" value="EmrE-like"/>
</dbReference>
<feature type="transmembrane region" description="Helical" evidence="7">
    <location>
        <begin position="304"/>
        <end position="324"/>
    </location>
</feature>
<name>A0A4Y3R4S8_STRCI</name>
<proteinExistence type="inferred from homology"/>
<dbReference type="Pfam" id="PF00892">
    <property type="entry name" value="EamA"/>
    <property type="match status" value="2"/>
</dbReference>
<evidence type="ECO:0000256" key="4">
    <source>
        <dbReference type="ARBA" id="ARBA00022989"/>
    </source>
</evidence>
<sequence length="373" mass="38845">MGDERNVIGRYTALARRRARQEEGADADGAGAGGKRTVRERIPRARRRPAEPGQGRRGGGARWAWAGAAAVGAAALAWSTSFSVTKLALERTPPLTVGALRFCLAAVLLAVAVRLQRRWKPPSVRERLEMAAAGLLGITLYFGLENFGVDLATASDATLIVASYPVVTFALEFALFRRRPAPAALLGMALAVGGVVLIVRDNADSAGSQRLLGDLLLALGGLAWAAYNLLLVARRPRMSALTATYYQTLGGGLAFAAAALTEHRDWGGLAPVDIGLMAYLAGVCSIGGFLCYNVGLRSISSTTAVTILNTIPVFGVVSAVVVAGESVTKMQILGGAVVVAGVVLSLRRDPSGHDESPPGETEKADGEKAGAET</sequence>
<evidence type="ECO:0000313" key="9">
    <source>
        <dbReference type="EMBL" id="GEB52554.1"/>
    </source>
</evidence>
<feature type="transmembrane region" description="Helical" evidence="7">
    <location>
        <begin position="243"/>
        <end position="260"/>
    </location>
</feature>
<feature type="transmembrane region" description="Helical" evidence="7">
    <location>
        <begin position="183"/>
        <end position="199"/>
    </location>
</feature>
<dbReference type="EMBL" id="BJMM01000033">
    <property type="protein sequence ID" value="GEB52554.1"/>
    <property type="molecule type" value="Genomic_DNA"/>
</dbReference>
<keyword evidence="10" id="KW-1185">Reference proteome</keyword>
<feature type="transmembrane region" description="Helical" evidence="7">
    <location>
        <begin position="63"/>
        <end position="83"/>
    </location>
</feature>
<comment type="subcellular location">
    <subcellularLocation>
        <location evidence="1">Membrane</location>
        <topology evidence="1">Multi-pass membrane protein</topology>
    </subcellularLocation>
</comment>
<evidence type="ECO:0000256" key="3">
    <source>
        <dbReference type="ARBA" id="ARBA00022692"/>
    </source>
</evidence>
<evidence type="ECO:0000256" key="7">
    <source>
        <dbReference type="SAM" id="Phobius"/>
    </source>
</evidence>
<protein>
    <recommendedName>
        <fullName evidence="8">EamA domain-containing protein</fullName>
    </recommendedName>
</protein>
<feature type="transmembrane region" description="Helical" evidence="7">
    <location>
        <begin position="330"/>
        <end position="346"/>
    </location>
</feature>
<dbReference type="GO" id="GO:0016020">
    <property type="term" value="C:membrane"/>
    <property type="evidence" value="ECO:0007669"/>
    <property type="project" value="UniProtKB-SubCell"/>
</dbReference>
<keyword evidence="4 7" id="KW-1133">Transmembrane helix</keyword>
<organism evidence="9 10">
    <name type="scientific">Streptomyces cacaoi</name>
    <dbReference type="NCBI Taxonomy" id="1898"/>
    <lineage>
        <taxon>Bacteria</taxon>
        <taxon>Bacillati</taxon>
        <taxon>Actinomycetota</taxon>
        <taxon>Actinomycetes</taxon>
        <taxon>Kitasatosporales</taxon>
        <taxon>Streptomycetaceae</taxon>
        <taxon>Streptomyces</taxon>
    </lineage>
</organism>
<evidence type="ECO:0000259" key="8">
    <source>
        <dbReference type="Pfam" id="PF00892"/>
    </source>
</evidence>
<feature type="transmembrane region" description="Helical" evidence="7">
    <location>
        <begin position="127"/>
        <end position="144"/>
    </location>
</feature>
<dbReference type="PANTHER" id="PTHR32322">
    <property type="entry name" value="INNER MEMBRANE TRANSPORTER"/>
    <property type="match status" value="1"/>
</dbReference>
<evidence type="ECO:0000256" key="6">
    <source>
        <dbReference type="SAM" id="MobiDB-lite"/>
    </source>
</evidence>
<dbReference type="InterPro" id="IPR000620">
    <property type="entry name" value="EamA_dom"/>
</dbReference>
<accession>A0A4Y3R4S8</accession>